<evidence type="ECO:0000313" key="2">
    <source>
        <dbReference type="Proteomes" id="UP000263957"/>
    </source>
</evidence>
<evidence type="ECO:0000313" key="1">
    <source>
        <dbReference type="EMBL" id="HBQ49149.1"/>
    </source>
</evidence>
<reference evidence="1 2" key="1">
    <citation type="journal article" date="2018" name="Nat. Biotechnol.">
        <title>A standardized bacterial taxonomy based on genome phylogeny substantially revises the tree of life.</title>
        <authorList>
            <person name="Parks D.H."/>
            <person name="Chuvochina M."/>
            <person name="Waite D.W."/>
            <person name="Rinke C."/>
            <person name="Skarshewski A."/>
            <person name="Chaumeil P.A."/>
            <person name="Hugenholtz P."/>
        </authorList>
    </citation>
    <scope>NUCLEOTIDE SEQUENCE [LARGE SCALE GENOMIC DNA]</scope>
    <source>
        <strain evidence="1">UBA10378</strain>
    </source>
</reference>
<protein>
    <submittedName>
        <fullName evidence="1">Uncharacterized protein</fullName>
    </submittedName>
</protein>
<organism evidence="1 2">
    <name type="scientific">Hyphomonas atlantica</name>
    <dbReference type="NCBI Taxonomy" id="1280948"/>
    <lineage>
        <taxon>Bacteria</taxon>
        <taxon>Pseudomonadati</taxon>
        <taxon>Pseudomonadota</taxon>
        <taxon>Alphaproteobacteria</taxon>
        <taxon>Hyphomonadales</taxon>
        <taxon>Hyphomonadaceae</taxon>
        <taxon>Hyphomonas</taxon>
    </lineage>
</organism>
<accession>A0A356W647</accession>
<comment type="caution">
    <text evidence="1">The sequence shown here is derived from an EMBL/GenBank/DDBJ whole genome shotgun (WGS) entry which is preliminary data.</text>
</comment>
<sequence length="128" mass="14286">MIGIQTDFYSGLIPPIPTVGTEAAIAPSAPLAADQADRLDLRESEARGIKGAERRPQFATFVRDPETVNRILEDTQGLDRYRQRQEELVRQASLITDAYERSVFISMIDPGRAMTVLGTREDIKLIEP</sequence>
<dbReference type="EMBL" id="DOGS01000197">
    <property type="protein sequence ID" value="HBQ49149.1"/>
    <property type="molecule type" value="Genomic_DNA"/>
</dbReference>
<name>A0A356W647_9PROT</name>
<gene>
    <name evidence="1" type="ORF">DD728_09735</name>
</gene>
<dbReference type="Proteomes" id="UP000263957">
    <property type="component" value="Unassembled WGS sequence"/>
</dbReference>
<proteinExistence type="predicted"/>
<dbReference type="AlphaFoldDB" id="A0A356W647"/>